<dbReference type="InterPro" id="IPR040256">
    <property type="entry name" value="At4g02000-like"/>
</dbReference>
<feature type="region of interest" description="Disordered" evidence="1">
    <location>
        <begin position="162"/>
        <end position="188"/>
    </location>
</feature>
<organism evidence="2 3">
    <name type="scientific">Coffea arabica</name>
    <name type="common">Arabian coffee</name>
    <dbReference type="NCBI Taxonomy" id="13443"/>
    <lineage>
        <taxon>Eukaryota</taxon>
        <taxon>Viridiplantae</taxon>
        <taxon>Streptophyta</taxon>
        <taxon>Embryophyta</taxon>
        <taxon>Tracheophyta</taxon>
        <taxon>Spermatophyta</taxon>
        <taxon>Magnoliopsida</taxon>
        <taxon>eudicotyledons</taxon>
        <taxon>Gunneridae</taxon>
        <taxon>Pentapetalae</taxon>
        <taxon>asterids</taxon>
        <taxon>lamiids</taxon>
        <taxon>Gentianales</taxon>
        <taxon>Rubiaceae</taxon>
        <taxon>Ixoroideae</taxon>
        <taxon>Gardenieae complex</taxon>
        <taxon>Bertiereae - Coffeeae clade</taxon>
        <taxon>Coffeeae</taxon>
        <taxon>Coffea</taxon>
    </lineage>
</organism>
<proteinExistence type="predicted"/>
<dbReference type="GeneID" id="140037901"/>
<accession>A0ABM4X545</accession>
<dbReference type="RefSeq" id="XP_071939165.1">
    <property type="nucleotide sequence ID" value="XM_072083064.1"/>
</dbReference>
<protein>
    <submittedName>
        <fullName evidence="3">Uncharacterized protein</fullName>
    </submittedName>
</protein>
<keyword evidence="2" id="KW-1185">Reference proteome</keyword>
<evidence type="ECO:0000313" key="2">
    <source>
        <dbReference type="Proteomes" id="UP001652660"/>
    </source>
</evidence>
<dbReference type="PANTHER" id="PTHR31286:SF180">
    <property type="entry name" value="OS10G0362600 PROTEIN"/>
    <property type="match status" value="1"/>
</dbReference>
<dbReference type="SUPFAM" id="SSF56219">
    <property type="entry name" value="DNase I-like"/>
    <property type="match status" value="1"/>
</dbReference>
<name>A0ABM4X545_COFAR</name>
<feature type="region of interest" description="Disordered" evidence="1">
    <location>
        <begin position="119"/>
        <end position="139"/>
    </location>
</feature>
<dbReference type="Gene3D" id="3.60.10.10">
    <property type="entry name" value="Endonuclease/exonuclease/phosphatase"/>
    <property type="match status" value="1"/>
</dbReference>
<evidence type="ECO:0000256" key="1">
    <source>
        <dbReference type="SAM" id="MobiDB-lite"/>
    </source>
</evidence>
<reference evidence="3" key="1">
    <citation type="submission" date="2025-08" db="UniProtKB">
        <authorList>
            <consortium name="RefSeq"/>
        </authorList>
    </citation>
    <scope>IDENTIFICATION</scope>
    <source>
        <tissue evidence="3">Leaves</tissue>
    </source>
</reference>
<dbReference type="Proteomes" id="UP001652660">
    <property type="component" value="Chromosome 3c"/>
</dbReference>
<evidence type="ECO:0000313" key="3">
    <source>
        <dbReference type="RefSeq" id="XP_071939165.1"/>
    </source>
</evidence>
<sequence>MRLNPSPIILPACRLPNPGEAVNHLQRGGGCVGKPLYLDSATITGTRPGVARVCVEVDLLKHICSRVWVAVEEEVGFWQKIVIENLPNYCNNCWRLDNLAGECKKAGYTEVVRFLSKGKHGRRDKQREQPCVGSAADEEGNRTQDGVLVLLGASENTNPAAAIAAPTSNSDGDGGDRPAQENSDGAAGGNAWRKRWLKRRFLAQPWHNRGLGFLFCWGRMGMQWINLCAKSCVYGRVAWLTMEGEEKTVRKRRAVRMKERLQTSEVEGYTGDLSFGQAATLVAICEPKLDVVNIESIRLRLSFDAVMVNLSEDIWVFSRLSFICSIAGNSSQHISLLLHHPWLPHALRFSFVHAKCTLEERWELWQALLLEKPCSQPWCICRDFNVVISPQVKKGGHPFGNLEGLELMSFMENAEIFDMRFSGPNFTWCNNRHNRARIWKRLDRLLVNVECSDLP</sequence>
<dbReference type="PANTHER" id="PTHR31286">
    <property type="entry name" value="GLYCINE-RICH CELL WALL STRUCTURAL PROTEIN 1.8-LIKE"/>
    <property type="match status" value="1"/>
</dbReference>
<dbReference type="InterPro" id="IPR036691">
    <property type="entry name" value="Endo/exonu/phosph_ase_sf"/>
</dbReference>
<gene>
    <name evidence="3" type="primary">LOC140037901</name>
</gene>